<organism evidence="2">
    <name type="scientific">marine sediment metagenome</name>
    <dbReference type="NCBI Taxonomy" id="412755"/>
    <lineage>
        <taxon>unclassified sequences</taxon>
        <taxon>metagenomes</taxon>
        <taxon>ecological metagenomes</taxon>
    </lineage>
</organism>
<protein>
    <submittedName>
        <fullName evidence="2">Uncharacterized protein</fullName>
    </submittedName>
</protein>
<evidence type="ECO:0000313" key="2">
    <source>
        <dbReference type="EMBL" id="GAI18539.1"/>
    </source>
</evidence>
<feature type="non-terminal residue" evidence="2">
    <location>
        <position position="1"/>
    </location>
</feature>
<dbReference type="AlphaFoldDB" id="X1NIN8"/>
<sequence length="75" mass="8668">ADFIIDEATVISIKIYCFRGRRRATFGHNIDNRQDSQSVHESEKHYNDEDRSDKRNNDESSNLEAASPVDFGCFE</sequence>
<gene>
    <name evidence="2" type="ORF">S06H3_36564</name>
</gene>
<name>X1NIN8_9ZZZZ</name>
<feature type="compositionally biased region" description="Basic and acidic residues" evidence="1">
    <location>
        <begin position="30"/>
        <end position="58"/>
    </location>
</feature>
<evidence type="ECO:0000256" key="1">
    <source>
        <dbReference type="SAM" id="MobiDB-lite"/>
    </source>
</evidence>
<accession>X1NIN8</accession>
<reference evidence="2" key="1">
    <citation type="journal article" date="2014" name="Front. Microbiol.">
        <title>High frequency of phylogenetically diverse reductive dehalogenase-homologous genes in deep subseafloor sedimentary metagenomes.</title>
        <authorList>
            <person name="Kawai M."/>
            <person name="Futagami T."/>
            <person name="Toyoda A."/>
            <person name="Takaki Y."/>
            <person name="Nishi S."/>
            <person name="Hori S."/>
            <person name="Arai W."/>
            <person name="Tsubouchi T."/>
            <person name="Morono Y."/>
            <person name="Uchiyama I."/>
            <person name="Ito T."/>
            <person name="Fujiyama A."/>
            <person name="Inagaki F."/>
            <person name="Takami H."/>
        </authorList>
    </citation>
    <scope>NUCLEOTIDE SEQUENCE</scope>
    <source>
        <strain evidence="2">Expedition CK06-06</strain>
    </source>
</reference>
<proteinExistence type="predicted"/>
<feature type="region of interest" description="Disordered" evidence="1">
    <location>
        <begin position="28"/>
        <end position="75"/>
    </location>
</feature>
<dbReference type="EMBL" id="BARV01022160">
    <property type="protein sequence ID" value="GAI18539.1"/>
    <property type="molecule type" value="Genomic_DNA"/>
</dbReference>
<comment type="caution">
    <text evidence="2">The sequence shown here is derived from an EMBL/GenBank/DDBJ whole genome shotgun (WGS) entry which is preliminary data.</text>
</comment>